<proteinExistence type="predicted"/>
<reference evidence="1" key="1">
    <citation type="submission" date="2022-03" db="EMBL/GenBank/DDBJ databases">
        <authorList>
            <person name="Sayadi A."/>
        </authorList>
    </citation>
    <scope>NUCLEOTIDE SEQUENCE</scope>
</reference>
<sequence length="60" mass="7264">MPELLTVEEVIVRHCFDAVPFDYSDGCRHFTKKRRIFERLRILAVAYDEFRYCHQFGILL</sequence>
<comment type="caution">
    <text evidence="1">The sequence shown here is derived from an EMBL/GenBank/DDBJ whole genome shotgun (WGS) entry which is preliminary data.</text>
</comment>
<organism evidence="1 2">
    <name type="scientific">Acanthoscelides obtectus</name>
    <name type="common">Bean weevil</name>
    <name type="synonym">Bruchus obtectus</name>
    <dbReference type="NCBI Taxonomy" id="200917"/>
    <lineage>
        <taxon>Eukaryota</taxon>
        <taxon>Metazoa</taxon>
        <taxon>Ecdysozoa</taxon>
        <taxon>Arthropoda</taxon>
        <taxon>Hexapoda</taxon>
        <taxon>Insecta</taxon>
        <taxon>Pterygota</taxon>
        <taxon>Neoptera</taxon>
        <taxon>Endopterygota</taxon>
        <taxon>Coleoptera</taxon>
        <taxon>Polyphaga</taxon>
        <taxon>Cucujiformia</taxon>
        <taxon>Chrysomeloidea</taxon>
        <taxon>Chrysomelidae</taxon>
        <taxon>Bruchinae</taxon>
        <taxon>Bruchini</taxon>
        <taxon>Acanthoscelides</taxon>
    </lineage>
</organism>
<dbReference type="Proteomes" id="UP001152888">
    <property type="component" value="Unassembled WGS sequence"/>
</dbReference>
<evidence type="ECO:0000313" key="2">
    <source>
        <dbReference type="Proteomes" id="UP001152888"/>
    </source>
</evidence>
<gene>
    <name evidence="1" type="ORF">ACAOBT_LOCUS14689</name>
</gene>
<dbReference type="AlphaFoldDB" id="A0A9P0PIB2"/>
<protein>
    <submittedName>
        <fullName evidence="1">Uncharacterized protein</fullName>
    </submittedName>
</protein>
<dbReference type="EMBL" id="CAKOFQ010006913">
    <property type="protein sequence ID" value="CAH1981823.1"/>
    <property type="molecule type" value="Genomic_DNA"/>
</dbReference>
<accession>A0A9P0PIB2</accession>
<evidence type="ECO:0000313" key="1">
    <source>
        <dbReference type="EMBL" id="CAH1981823.1"/>
    </source>
</evidence>
<name>A0A9P0PIB2_ACAOB</name>
<keyword evidence="2" id="KW-1185">Reference proteome</keyword>